<keyword evidence="5" id="KW-1185">Reference proteome</keyword>
<dbReference type="RefSeq" id="WP_344290984.1">
    <property type="nucleotide sequence ID" value="NZ_BAAAPF010000113.1"/>
</dbReference>
<dbReference type="InterPro" id="IPR019692">
    <property type="entry name" value="CFP-6_PH"/>
</dbReference>
<dbReference type="Pfam" id="PF10756">
    <property type="entry name" value="bPH_6"/>
    <property type="match status" value="1"/>
</dbReference>
<feature type="domain" description="Low molecular weight protein antigen 6 PH" evidence="3">
    <location>
        <begin position="69"/>
        <end position="137"/>
    </location>
</feature>
<dbReference type="Proteomes" id="UP001500443">
    <property type="component" value="Unassembled WGS sequence"/>
</dbReference>
<evidence type="ECO:0000313" key="4">
    <source>
        <dbReference type="EMBL" id="GAA2128296.1"/>
    </source>
</evidence>
<evidence type="ECO:0000313" key="5">
    <source>
        <dbReference type="Proteomes" id="UP001500443"/>
    </source>
</evidence>
<reference evidence="4 5" key="1">
    <citation type="journal article" date="2019" name="Int. J. Syst. Evol. Microbiol.">
        <title>The Global Catalogue of Microorganisms (GCM) 10K type strain sequencing project: providing services to taxonomists for standard genome sequencing and annotation.</title>
        <authorList>
            <consortium name="The Broad Institute Genomics Platform"/>
            <consortium name="The Broad Institute Genome Sequencing Center for Infectious Disease"/>
            <person name="Wu L."/>
            <person name="Ma J."/>
        </authorList>
    </citation>
    <scope>NUCLEOTIDE SEQUENCE [LARGE SCALE GENOMIC DNA]</scope>
    <source>
        <strain evidence="4 5">JCM 15481</strain>
    </source>
</reference>
<feature type="region of interest" description="Disordered" evidence="1">
    <location>
        <begin position="133"/>
        <end position="176"/>
    </location>
</feature>
<accession>A0ABN2YJ98</accession>
<protein>
    <submittedName>
        <fullName evidence="4">PH domain-containing protein</fullName>
    </submittedName>
</protein>
<proteinExistence type="predicted"/>
<keyword evidence="2" id="KW-1133">Transmembrane helix</keyword>
<keyword evidence="2" id="KW-0472">Membrane</keyword>
<name>A0ABN2YJ98_9ACTN</name>
<comment type="caution">
    <text evidence="4">The sequence shown here is derived from an EMBL/GenBank/DDBJ whole genome shotgun (WGS) entry which is preliminary data.</text>
</comment>
<feature type="transmembrane region" description="Helical" evidence="2">
    <location>
        <begin position="20"/>
        <end position="38"/>
    </location>
</feature>
<organism evidence="4 5">
    <name type="scientific">Streptomyces synnematoformans</name>
    <dbReference type="NCBI Taxonomy" id="415721"/>
    <lineage>
        <taxon>Bacteria</taxon>
        <taxon>Bacillati</taxon>
        <taxon>Actinomycetota</taxon>
        <taxon>Actinomycetes</taxon>
        <taxon>Kitasatosporales</taxon>
        <taxon>Streptomycetaceae</taxon>
        <taxon>Streptomyces</taxon>
    </lineage>
</organism>
<sequence length="225" mass="23905">MSKDSQAARPKYADRAYRSVAGIAAGVLLLVLGGWLGGDAVVRGSGQARAVALAALVAGVPLVVALTLRPVVYASEERLRVRNPFRTIVIPWGRVEEIRARYSSEVVTEDATYQMWAIPVSMRARKKANRRRDRAAGGGLFSPSSRLALSDPALRRPGDSGADPDPAADDLTPSGDKSIRELRELAHVYADREGAQGPVSVRWAYEILAPAVAGGIALIIAIAVG</sequence>
<feature type="transmembrane region" description="Helical" evidence="2">
    <location>
        <begin position="203"/>
        <end position="224"/>
    </location>
</feature>
<evidence type="ECO:0000259" key="3">
    <source>
        <dbReference type="Pfam" id="PF10756"/>
    </source>
</evidence>
<dbReference type="EMBL" id="BAAAPF010000113">
    <property type="protein sequence ID" value="GAA2128296.1"/>
    <property type="molecule type" value="Genomic_DNA"/>
</dbReference>
<keyword evidence="2" id="KW-0812">Transmembrane</keyword>
<feature type="transmembrane region" description="Helical" evidence="2">
    <location>
        <begin position="50"/>
        <end position="72"/>
    </location>
</feature>
<evidence type="ECO:0000256" key="1">
    <source>
        <dbReference type="SAM" id="MobiDB-lite"/>
    </source>
</evidence>
<gene>
    <name evidence="4" type="ORF">GCM10009802_35490</name>
</gene>
<evidence type="ECO:0000256" key="2">
    <source>
        <dbReference type="SAM" id="Phobius"/>
    </source>
</evidence>